<feature type="transmembrane region" description="Helical" evidence="2">
    <location>
        <begin position="566"/>
        <end position="584"/>
    </location>
</feature>
<feature type="transmembrane region" description="Helical" evidence="2">
    <location>
        <begin position="535"/>
        <end position="554"/>
    </location>
</feature>
<feature type="transmembrane region" description="Helical" evidence="2">
    <location>
        <begin position="320"/>
        <end position="346"/>
    </location>
</feature>
<sequence>MMRWKTVRTVLAKELRETLRDRRTLFMMLVIPTLLYPCMLVLAEQLTLLGQRRLGAEPARVAVAGAEPALVRFLDADSAIRVLTGDHASVAAVRAGEVEAAVILAPATGGTASREARILFDASQDKSQRAQRVTYDRLEEWGDTLLAGRLRQAGLPPGFARPLAVADSSVATAEETGGYALGRFLPVILVLMTLLGTFYPAIDLAAGEKERGTLETLLTAAVPAREIVAGKFAAVALIGILAAVANLASMLLTFQSGVFRFAKAANLSFTLPLDTAALVLLALIPLAVLFSALFLGIAVRAQSFKEAQNALTPAQLAATLPMLVVTLPGIDFTPALAMVPVMGVGMFLRELMAGRATLLPSILALVSSAVYAAAALAFAARAFGREEVLFGGGSGEEKRVTGGWRERVASWRAGRRDVPLPAAALTFIAGIALLYFHLGTRLQASLGEKGLLASQWLLLALPAVAFAAMGPYDARRTLAIHPPRPRALLAAALIALGGIPVGWVIVWLQMQMFEGGTESLGYLQQLLTATSSSRALWLFLLAAVTPAVCEELVFRGVLLQSLRREMRPLHAVIVSAAIFGAFHLSFETALRFLPTMWIGLLMGFVVWRTRSLFASMLMHCLNNGFVVLLLWQPAVQRFAITEHGISWVAVLVGCVLLAAGLWLLPRDPRPRPPADGRPVDGGNGVAERSSAI</sequence>
<keyword evidence="2" id="KW-1133">Transmembrane helix</keyword>
<dbReference type="PANTHER" id="PTHR43471">
    <property type="entry name" value="ABC TRANSPORTER PERMEASE"/>
    <property type="match status" value="1"/>
</dbReference>
<feature type="transmembrane region" description="Helical" evidence="2">
    <location>
        <begin position="184"/>
        <end position="202"/>
    </location>
</feature>
<proteinExistence type="predicted"/>
<comment type="caution">
    <text evidence="4">The sequence shown here is derived from an EMBL/GenBank/DDBJ whole genome shotgun (WGS) entry which is preliminary data.</text>
</comment>
<feature type="region of interest" description="Disordered" evidence="1">
    <location>
        <begin position="672"/>
        <end position="692"/>
    </location>
</feature>
<accession>A0A841GWF8</accession>
<feature type="transmembrane region" description="Helical" evidence="2">
    <location>
        <begin position="275"/>
        <end position="299"/>
    </location>
</feature>
<feature type="transmembrane region" description="Helical" evidence="2">
    <location>
        <begin position="418"/>
        <end position="436"/>
    </location>
</feature>
<reference evidence="4 5" key="1">
    <citation type="submission" date="2020-08" db="EMBL/GenBank/DDBJ databases">
        <title>Genomic Encyclopedia of Type Strains, Phase IV (KMG-IV): sequencing the most valuable type-strain genomes for metagenomic binning, comparative biology and taxonomic classification.</title>
        <authorList>
            <person name="Goeker M."/>
        </authorList>
    </citation>
    <scope>NUCLEOTIDE SEQUENCE [LARGE SCALE GENOMIC DNA]</scope>
    <source>
        <strain evidence="4 5">DSM 29007</strain>
    </source>
</reference>
<evidence type="ECO:0000259" key="3">
    <source>
        <dbReference type="Pfam" id="PF02517"/>
    </source>
</evidence>
<feature type="transmembrane region" description="Helical" evidence="2">
    <location>
        <begin position="232"/>
        <end position="255"/>
    </location>
</feature>
<dbReference type="Pfam" id="PF02517">
    <property type="entry name" value="Rce1-like"/>
    <property type="match status" value="1"/>
</dbReference>
<name>A0A841GWF8_9BACT</name>
<feature type="transmembrane region" description="Helical" evidence="2">
    <location>
        <begin position="612"/>
        <end position="632"/>
    </location>
</feature>
<keyword evidence="5" id="KW-1185">Reference proteome</keyword>
<feature type="transmembrane region" description="Helical" evidence="2">
    <location>
        <begin position="358"/>
        <end position="380"/>
    </location>
</feature>
<keyword evidence="2" id="KW-0812">Transmembrane</keyword>
<gene>
    <name evidence="4" type="ORF">HNQ61_001610</name>
</gene>
<protein>
    <submittedName>
        <fullName evidence="4">Sodium transport system permease protein</fullName>
    </submittedName>
</protein>
<dbReference type="EMBL" id="JACHIA010000003">
    <property type="protein sequence ID" value="MBB6069993.1"/>
    <property type="molecule type" value="Genomic_DNA"/>
</dbReference>
<dbReference type="PANTHER" id="PTHR43471:SF3">
    <property type="entry name" value="ABC TRANSPORTER PERMEASE PROTEIN NATB"/>
    <property type="match status" value="1"/>
</dbReference>
<feature type="transmembrane region" description="Helical" evidence="2">
    <location>
        <begin position="456"/>
        <end position="475"/>
    </location>
</feature>
<feature type="transmembrane region" description="Helical" evidence="2">
    <location>
        <begin position="644"/>
        <end position="664"/>
    </location>
</feature>
<dbReference type="GO" id="GO:0004175">
    <property type="term" value="F:endopeptidase activity"/>
    <property type="evidence" value="ECO:0007669"/>
    <property type="project" value="UniProtKB-ARBA"/>
</dbReference>
<evidence type="ECO:0000313" key="5">
    <source>
        <dbReference type="Proteomes" id="UP000582837"/>
    </source>
</evidence>
<dbReference type="InterPro" id="IPR003675">
    <property type="entry name" value="Rce1/LyrA-like_dom"/>
</dbReference>
<evidence type="ECO:0000256" key="2">
    <source>
        <dbReference type="SAM" id="Phobius"/>
    </source>
</evidence>
<dbReference type="NCBIfam" id="NF041647">
    <property type="entry name" value="ABC_perm_CPBP"/>
    <property type="match status" value="1"/>
</dbReference>
<organism evidence="4 5">
    <name type="scientific">Longimicrobium terrae</name>
    <dbReference type="NCBI Taxonomy" id="1639882"/>
    <lineage>
        <taxon>Bacteria</taxon>
        <taxon>Pseudomonadati</taxon>
        <taxon>Gemmatimonadota</taxon>
        <taxon>Longimicrobiia</taxon>
        <taxon>Longimicrobiales</taxon>
        <taxon>Longimicrobiaceae</taxon>
        <taxon>Longimicrobium</taxon>
    </lineage>
</organism>
<dbReference type="Pfam" id="PF12679">
    <property type="entry name" value="ABC2_membrane_2"/>
    <property type="match status" value="1"/>
</dbReference>
<feature type="domain" description="CAAX prenyl protease 2/Lysostaphin resistance protein A-like" evidence="3">
    <location>
        <begin position="534"/>
        <end position="624"/>
    </location>
</feature>
<dbReference type="GO" id="GO:0005886">
    <property type="term" value="C:plasma membrane"/>
    <property type="evidence" value="ECO:0007669"/>
    <property type="project" value="UniProtKB-SubCell"/>
</dbReference>
<feature type="transmembrane region" description="Helical" evidence="2">
    <location>
        <begin position="25"/>
        <end position="43"/>
    </location>
</feature>
<dbReference type="AlphaFoldDB" id="A0A841GWF8"/>
<dbReference type="Proteomes" id="UP000582837">
    <property type="component" value="Unassembled WGS sequence"/>
</dbReference>
<evidence type="ECO:0000256" key="1">
    <source>
        <dbReference type="SAM" id="MobiDB-lite"/>
    </source>
</evidence>
<keyword evidence="2" id="KW-0472">Membrane</keyword>
<feature type="transmembrane region" description="Helical" evidence="2">
    <location>
        <begin position="487"/>
        <end position="510"/>
    </location>
</feature>
<evidence type="ECO:0000313" key="4">
    <source>
        <dbReference type="EMBL" id="MBB6069993.1"/>
    </source>
</evidence>
<dbReference type="GO" id="GO:0080120">
    <property type="term" value="P:CAAX-box protein maturation"/>
    <property type="evidence" value="ECO:0007669"/>
    <property type="project" value="UniProtKB-ARBA"/>
</dbReference>
<dbReference type="GO" id="GO:0140359">
    <property type="term" value="F:ABC-type transporter activity"/>
    <property type="evidence" value="ECO:0007669"/>
    <property type="project" value="InterPro"/>
</dbReference>